<feature type="compositionally biased region" description="Basic and acidic residues" evidence="1">
    <location>
        <begin position="13"/>
        <end position="26"/>
    </location>
</feature>
<comment type="caution">
    <text evidence="2">The sequence shown here is derived from an EMBL/GenBank/DDBJ whole genome shotgun (WGS) entry which is preliminary data.</text>
</comment>
<name>A0A2T9WQC4_NANST</name>
<protein>
    <submittedName>
        <fullName evidence="2">Uncharacterized protein</fullName>
    </submittedName>
</protein>
<dbReference type="Proteomes" id="UP000245908">
    <property type="component" value="Unassembled WGS sequence"/>
</dbReference>
<evidence type="ECO:0000256" key="1">
    <source>
        <dbReference type="SAM" id="MobiDB-lite"/>
    </source>
</evidence>
<dbReference type="AlphaFoldDB" id="A0A2T9WQC4"/>
<sequence>MTDTPSYENQSKTLEETLKDTKEEKGNAKTLEDMIKEAERKIVKTKFEYEVYASAIRLAYEQIKKVDPESIPLLGDLIEAMESIPDLDMDLKKYILGVIHEVALDAETSYEYRRKEIIQNLRIGMKFLKNEKGLRKMNELYSRVLAGKILLRNFREYLEEIRDRAPDLDQETQIKYARQKVAYDYLGTIIKGLLRDPTKYEPLYKQFIETDDLGEFVLCLPKYLPKYI</sequence>
<reference evidence="2 3" key="1">
    <citation type="journal article" date="2015" name="Appl. Environ. Microbiol.">
        <title>Nanoarchaeota, Their Sulfolobales Host, and Nanoarchaeota Virus Distribution across Yellowstone National Park Hot Springs.</title>
        <authorList>
            <person name="Munson-McGee J.H."/>
            <person name="Field E.K."/>
            <person name="Bateson M."/>
            <person name="Rooney C."/>
            <person name="Stepanauskas R."/>
            <person name="Young M.J."/>
        </authorList>
    </citation>
    <scope>NUCLEOTIDE SEQUENCE [LARGE SCALE GENOMIC DNA]</scope>
    <source>
        <strain evidence="2">SCGC AB-777_O03</strain>
    </source>
</reference>
<evidence type="ECO:0000313" key="2">
    <source>
        <dbReference type="EMBL" id="PVU70044.1"/>
    </source>
</evidence>
<gene>
    <name evidence="2" type="ORF">DDW05_03110</name>
</gene>
<feature type="compositionally biased region" description="Polar residues" evidence="1">
    <location>
        <begin position="1"/>
        <end position="11"/>
    </location>
</feature>
<evidence type="ECO:0000313" key="3">
    <source>
        <dbReference type="Proteomes" id="UP000245908"/>
    </source>
</evidence>
<proteinExistence type="predicted"/>
<accession>A0A2T9WQC4</accession>
<dbReference type="EMBL" id="QEFH01000033">
    <property type="protein sequence ID" value="PVU70044.1"/>
    <property type="molecule type" value="Genomic_DNA"/>
</dbReference>
<organism evidence="2 3">
    <name type="scientific">Nanobsidianus stetteri</name>
    <dbReference type="NCBI Taxonomy" id="1294122"/>
    <lineage>
        <taxon>Archaea</taxon>
        <taxon>Nanobdellota</taxon>
        <taxon>Candidatus Nanoarchaeia</taxon>
        <taxon>Nanoarchaeales</taxon>
        <taxon>Nanopusillaceae</taxon>
        <taxon>Candidatus Nanobsidianus</taxon>
    </lineage>
</organism>
<feature type="region of interest" description="Disordered" evidence="1">
    <location>
        <begin position="1"/>
        <end position="26"/>
    </location>
</feature>